<dbReference type="InterPro" id="IPR050665">
    <property type="entry name" value="Cytochrome_P450_Monooxygen"/>
</dbReference>
<evidence type="ECO:0000256" key="6">
    <source>
        <dbReference type="ARBA" id="ARBA00022989"/>
    </source>
</evidence>
<comment type="cofactor">
    <cofactor evidence="11">
        <name>heme</name>
        <dbReference type="ChEBI" id="CHEBI:30413"/>
    </cofactor>
</comment>
<organism evidence="13 14">
    <name type="scientific">Salix viminalis</name>
    <name type="common">Common osier</name>
    <name type="synonym">Basket willow</name>
    <dbReference type="NCBI Taxonomy" id="40686"/>
    <lineage>
        <taxon>Eukaryota</taxon>
        <taxon>Viridiplantae</taxon>
        <taxon>Streptophyta</taxon>
        <taxon>Embryophyta</taxon>
        <taxon>Tracheophyta</taxon>
        <taxon>Spermatophyta</taxon>
        <taxon>Magnoliopsida</taxon>
        <taxon>eudicotyledons</taxon>
        <taxon>Gunneridae</taxon>
        <taxon>Pentapetalae</taxon>
        <taxon>rosids</taxon>
        <taxon>fabids</taxon>
        <taxon>Malpighiales</taxon>
        <taxon>Salicaceae</taxon>
        <taxon>Saliceae</taxon>
        <taxon>Salix</taxon>
    </lineage>
</organism>
<evidence type="ECO:0000313" key="13">
    <source>
        <dbReference type="EMBL" id="KAJ6721216.1"/>
    </source>
</evidence>
<evidence type="ECO:0000256" key="1">
    <source>
        <dbReference type="ARBA" id="ARBA00004167"/>
    </source>
</evidence>
<dbReference type="GO" id="GO:0005506">
    <property type="term" value="F:iron ion binding"/>
    <property type="evidence" value="ECO:0007669"/>
    <property type="project" value="InterPro"/>
</dbReference>
<dbReference type="GO" id="GO:0004497">
    <property type="term" value="F:monooxygenase activity"/>
    <property type="evidence" value="ECO:0007669"/>
    <property type="project" value="UniProtKB-KW"/>
</dbReference>
<dbReference type="SUPFAM" id="SSF48264">
    <property type="entry name" value="Cytochrome P450"/>
    <property type="match status" value="1"/>
</dbReference>
<dbReference type="GO" id="GO:0016705">
    <property type="term" value="F:oxidoreductase activity, acting on paired donors, with incorporation or reduction of molecular oxygen"/>
    <property type="evidence" value="ECO:0007669"/>
    <property type="project" value="InterPro"/>
</dbReference>
<dbReference type="PRINTS" id="PR00463">
    <property type="entry name" value="EP450I"/>
</dbReference>
<dbReference type="Proteomes" id="UP001151529">
    <property type="component" value="Chromosome 10"/>
</dbReference>
<dbReference type="PRINTS" id="PR00385">
    <property type="entry name" value="P450"/>
</dbReference>
<dbReference type="InterPro" id="IPR036396">
    <property type="entry name" value="Cyt_P450_sf"/>
</dbReference>
<evidence type="ECO:0000256" key="4">
    <source>
        <dbReference type="ARBA" id="ARBA00022692"/>
    </source>
</evidence>
<dbReference type="GO" id="GO:0020037">
    <property type="term" value="F:heme binding"/>
    <property type="evidence" value="ECO:0007669"/>
    <property type="project" value="InterPro"/>
</dbReference>
<evidence type="ECO:0000256" key="7">
    <source>
        <dbReference type="ARBA" id="ARBA00023002"/>
    </source>
</evidence>
<keyword evidence="8 11" id="KW-0408">Iron</keyword>
<dbReference type="GO" id="GO:0016020">
    <property type="term" value="C:membrane"/>
    <property type="evidence" value="ECO:0007669"/>
    <property type="project" value="UniProtKB-SubCell"/>
</dbReference>
<dbReference type="AlphaFoldDB" id="A0A9Q0U0J4"/>
<dbReference type="PROSITE" id="PS00086">
    <property type="entry name" value="CYTOCHROME_P450"/>
    <property type="match status" value="1"/>
</dbReference>
<dbReference type="PANTHER" id="PTHR24282:SF28">
    <property type="entry name" value="CYTOCHROME P450"/>
    <property type="match status" value="1"/>
</dbReference>
<comment type="similarity">
    <text evidence="2 12">Belongs to the cytochrome P450 family.</text>
</comment>
<reference evidence="13" key="2">
    <citation type="journal article" date="2023" name="Int. J. Mol. Sci.">
        <title>De Novo Assembly and Annotation of 11 Diverse Shrub Willow (Salix) Genomes Reveals Novel Gene Organization in Sex-Linked Regions.</title>
        <authorList>
            <person name="Hyden B."/>
            <person name="Feng K."/>
            <person name="Yates T.B."/>
            <person name="Jawdy S."/>
            <person name="Cereghino C."/>
            <person name="Smart L.B."/>
            <person name="Muchero W."/>
        </authorList>
    </citation>
    <scope>NUCLEOTIDE SEQUENCE [LARGE SCALE GENOMIC DNA]</scope>
    <source>
        <tissue evidence="13">Shoot tip</tissue>
    </source>
</reference>
<evidence type="ECO:0000256" key="8">
    <source>
        <dbReference type="ARBA" id="ARBA00023004"/>
    </source>
</evidence>
<keyword evidence="7 12" id="KW-0560">Oxidoreductase</keyword>
<gene>
    <name evidence="13" type="ORF">OIU85_024318</name>
</gene>
<proteinExistence type="inferred from homology"/>
<evidence type="ECO:0000256" key="2">
    <source>
        <dbReference type="ARBA" id="ARBA00010617"/>
    </source>
</evidence>
<evidence type="ECO:0000256" key="3">
    <source>
        <dbReference type="ARBA" id="ARBA00022617"/>
    </source>
</evidence>
<keyword evidence="3 11" id="KW-0349">Heme</keyword>
<evidence type="ECO:0000256" key="11">
    <source>
        <dbReference type="PIRSR" id="PIRSR602401-1"/>
    </source>
</evidence>
<dbReference type="Pfam" id="PF00067">
    <property type="entry name" value="p450"/>
    <property type="match status" value="1"/>
</dbReference>
<keyword evidence="9 12" id="KW-0503">Monooxygenase</keyword>
<evidence type="ECO:0000256" key="5">
    <source>
        <dbReference type="ARBA" id="ARBA00022723"/>
    </source>
</evidence>
<keyword evidence="14" id="KW-1185">Reference proteome</keyword>
<name>A0A9Q0U0J4_SALVM</name>
<evidence type="ECO:0000256" key="12">
    <source>
        <dbReference type="RuleBase" id="RU000461"/>
    </source>
</evidence>
<evidence type="ECO:0000313" key="14">
    <source>
        <dbReference type="Proteomes" id="UP001151529"/>
    </source>
</evidence>
<comment type="subcellular location">
    <subcellularLocation>
        <location evidence="1">Membrane</location>
        <topology evidence="1">Single-pass membrane protein</topology>
    </subcellularLocation>
</comment>
<feature type="binding site" description="axial binding residue" evidence="11">
    <location>
        <position position="188"/>
    </location>
    <ligand>
        <name>heme</name>
        <dbReference type="ChEBI" id="CHEBI:30413"/>
    </ligand>
    <ligandPart>
        <name>Fe</name>
        <dbReference type="ChEBI" id="CHEBI:18248"/>
    </ligandPart>
</feature>
<keyword evidence="5 11" id="KW-0479">Metal-binding</keyword>
<accession>A0A9Q0U0J4</accession>
<protein>
    <submittedName>
        <fullName evidence="13">CYTOCHROME P450 FAMILY MEMBER</fullName>
    </submittedName>
</protein>
<evidence type="ECO:0000256" key="10">
    <source>
        <dbReference type="ARBA" id="ARBA00023136"/>
    </source>
</evidence>
<dbReference type="Gene3D" id="1.10.630.10">
    <property type="entry name" value="Cytochrome P450"/>
    <property type="match status" value="1"/>
</dbReference>
<keyword evidence="6" id="KW-1133">Transmembrane helix</keyword>
<evidence type="ECO:0000256" key="9">
    <source>
        <dbReference type="ARBA" id="ARBA00023033"/>
    </source>
</evidence>
<dbReference type="OrthoDB" id="824471at2759"/>
<keyword evidence="10" id="KW-0472">Membrane</keyword>
<dbReference type="InterPro" id="IPR017972">
    <property type="entry name" value="Cyt_P450_CS"/>
</dbReference>
<dbReference type="InterPro" id="IPR002401">
    <property type="entry name" value="Cyt_P450_E_grp-I"/>
</dbReference>
<dbReference type="PANTHER" id="PTHR24282">
    <property type="entry name" value="CYTOCHROME P450 FAMILY MEMBER"/>
    <property type="match status" value="1"/>
</dbReference>
<dbReference type="InterPro" id="IPR001128">
    <property type="entry name" value="Cyt_P450"/>
</dbReference>
<keyword evidence="4" id="KW-0812">Transmembrane</keyword>
<dbReference type="EMBL" id="JAPFFL010000006">
    <property type="protein sequence ID" value="KAJ6721216.1"/>
    <property type="molecule type" value="Genomic_DNA"/>
</dbReference>
<sequence>MILDIVKDRRGSSTAKDILQVILEGSENGGPGESSAHEFIVDNCKDMLLAASEGTGFAATWGLMLLASHPEWQARARSEVKQICDGHLPDLDMLAKMKVIKMVVLEVLRLYPSVALVSRRAMQDVKLCDMEVPKGVNIWIWGPALHRDPDLWGPDADKFNPGRFVDGVSGACKSSHAYVPFGVGVRVCPGKKIGMTQMEVLFAMILSNFNLSISPSYRHSPNLGLLLEPEHGVHLVIQKI</sequence>
<reference evidence="13" key="1">
    <citation type="submission" date="2022-11" db="EMBL/GenBank/DDBJ databases">
        <authorList>
            <person name="Hyden B.L."/>
            <person name="Feng K."/>
            <person name="Yates T."/>
            <person name="Jawdy S."/>
            <person name="Smart L.B."/>
            <person name="Muchero W."/>
        </authorList>
    </citation>
    <scope>NUCLEOTIDE SEQUENCE</scope>
    <source>
        <tissue evidence="13">Shoot tip</tissue>
    </source>
</reference>
<comment type="caution">
    <text evidence="13">The sequence shown here is derived from an EMBL/GenBank/DDBJ whole genome shotgun (WGS) entry which is preliminary data.</text>
</comment>